<dbReference type="STRING" id="32264.T1K2H5"/>
<feature type="domain" description="Glycosyl hydrolase family 63 N-terminal" evidence="15">
    <location>
        <begin position="69"/>
        <end position="217"/>
    </location>
</feature>
<evidence type="ECO:0000259" key="15">
    <source>
        <dbReference type="Pfam" id="PF16923"/>
    </source>
</evidence>
<evidence type="ECO:0000256" key="2">
    <source>
        <dbReference type="ARBA" id="ARBA00010833"/>
    </source>
</evidence>
<dbReference type="Pfam" id="PF03200">
    <property type="entry name" value="Glyco_hydro_63"/>
    <property type="match status" value="1"/>
</dbReference>
<dbReference type="InterPro" id="IPR004888">
    <property type="entry name" value="Glycoside_hydrolase_63"/>
</dbReference>
<sequence>MSTKVTQRKKEKRNSPAIEEKAKKRGNQSSLKWLYVVVTSLCLLGLYYVNRSSHNDTKRLSGLNFSKRWGTFRSGVYFGLKRNEPSSVVSGMMWFKNVLNDDNSVPLRHWCSKFDPVTYYWKKHDFDSFGVQEIKDSELILKQEVLFREDGWIARINLNTSTGSFDEYVSVILYLATEADGDLITLTTPKSALKRSKKIDFEGNLINLENFLSRIEFSDSKAIVHIEDFRVHMHPPLMFFQEHILQNLGIIRAPDGGRLIVLRDPKAKQKGEPNFVAVQLVISKPVELFFYLRENSDPYLFDSWKNRFDGDLLEKIYHFDADFADVFQLRQKNYNDAQIDFAKSILSNMLGSIGYFYGHSFIKNGSSKPEPYGPLELVSAVPSRSYFPRGFLWDEGFHQLLIAKIKPELSRAMIKNWLNLMDKNGWIPREVILGFEAMSRVPNEFIVQDISNANPPSLFLPLEFLFDSGKLEKGYLKSIYPLLERWYGWFNTSQVGYKPGTYRWRGRDPKIIDKLNPLTLTSGLDDYPRASHPSDKEIHLDLRCWMTLASRILYKIGKFIEAPSAIKYEQAYNFLRDNRLLDETHWSEENEMYCDFGLHSNRVELEKVNGLPKRIVLEKPIYQCVPELGYISLFPMLLNLLDPDNPRLDAILSAVENTDHLWSPFGLRSISTKSRYYLKWNTFTDPPYWRGPIWININFLALKSLKYYSQVDGPYKERAKSLHDKLRDNLVNNIFREFERTNFIWEHYNDTSGEGGGVHPFTGWSALVILIMSDRY</sequence>
<keyword evidence="10 12" id="KW-0326">Glycosidase</keyword>
<comment type="catalytic activity">
    <reaction evidence="12">
        <text>N(4)-(alpha-D-Glc-(1-&gt;2)-alpha-D-Glc-(1-&gt;3)-alpha-D-Glc-(1-&gt;3)-alpha-D-Man-(1-&gt;2)-alpha-D-Man-(1-&gt;2)-alpha-D-Man-(1-&gt;3)-[alpha-D-Man-(1-&gt;2)-alpha-D-Man-(1-&gt;3)-[alpha-D-Man-(1-&gt;2)-alpha-D-Man-(1-&gt;6)]-alpha-D-Man-(1-&gt;6)]-beta-D-Man-(1-&gt;4)-beta-D-GlcNAc-(1-&gt;4)-beta-D-GlcNAc)-L-asparaginyl-[protein] + H2O = N(4)-(alpha-D-Glc-(1-&gt;3)-alpha-D-Glc-(1-&gt;3)-alpha-D-Man-(1-&gt;2)-alpha-D-Man-(1-&gt;2)-alpha-D-Man-(1-&gt;3)-[alpha-D-Man-(1-&gt;2)-alpha-D-Man-(1-&gt;3)-[alpha-D-Man-(1-&gt;2)-alpha-D-Man-(1-&gt;6)]-alpha-D-Man-(1-&gt;6)]-beta-D-Man-(1-&gt;4)-beta-D-GlcNAc-(1-&gt;4)-beta-D-GlcNAc)-L-asparaginyl-[protein] + beta-D-glucose</text>
        <dbReference type="Rhea" id="RHEA:55988"/>
        <dbReference type="Rhea" id="RHEA-COMP:12806"/>
        <dbReference type="Rhea" id="RHEA-COMP:14355"/>
        <dbReference type="ChEBI" id="CHEBI:15377"/>
        <dbReference type="ChEBI" id="CHEBI:15903"/>
        <dbReference type="ChEBI" id="CHEBI:59082"/>
        <dbReference type="ChEBI" id="CHEBI:132537"/>
        <dbReference type="EC" id="3.2.1.106"/>
    </reaction>
</comment>
<dbReference type="Gene3D" id="2.70.98.110">
    <property type="entry name" value="Glycosyl hydrolase family 63, N-terminal domain"/>
    <property type="match status" value="1"/>
</dbReference>
<proteinExistence type="inferred from homology"/>
<dbReference type="PANTHER" id="PTHR10412">
    <property type="entry name" value="MANNOSYL-OLIGOSACCHARIDE GLUCOSIDASE"/>
    <property type="match status" value="1"/>
</dbReference>
<dbReference type="InterPro" id="IPR031631">
    <property type="entry name" value="Glyco_hydro_63N"/>
</dbReference>
<evidence type="ECO:0000313" key="17">
    <source>
        <dbReference type="Proteomes" id="UP000015104"/>
    </source>
</evidence>
<feature type="domain" description="Glycosyl hydrolase family 63 C-terminal" evidence="14">
    <location>
        <begin position="308"/>
        <end position="773"/>
    </location>
</feature>
<dbReference type="OMA" id="IHLDLRC"/>
<keyword evidence="3 12" id="KW-0812">Transmembrane</keyword>
<dbReference type="AlphaFoldDB" id="T1K2H5"/>
<keyword evidence="17" id="KW-1185">Reference proteome</keyword>
<keyword evidence="7 12" id="KW-1133">Transmembrane helix</keyword>
<dbReference type="Proteomes" id="UP000015104">
    <property type="component" value="Unassembled WGS sequence"/>
</dbReference>
<dbReference type="InterPro" id="IPR012341">
    <property type="entry name" value="6hp_glycosidase-like_sf"/>
</dbReference>
<dbReference type="Pfam" id="PF16923">
    <property type="entry name" value="Glyco_hydro_63N"/>
    <property type="match status" value="1"/>
</dbReference>
<keyword evidence="9" id="KW-0325">Glycoprotein</keyword>
<evidence type="ECO:0000256" key="10">
    <source>
        <dbReference type="ARBA" id="ARBA00023295"/>
    </source>
</evidence>
<evidence type="ECO:0000256" key="1">
    <source>
        <dbReference type="ARBA" id="ARBA00004648"/>
    </source>
</evidence>
<evidence type="ECO:0000259" key="14">
    <source>
        <dbReference type="Pfam" id="PF03200"/>
    </source>
</evidence>
<dbReference type="OrthoDB" id="410058at2759"/>
<keyword evidence="6" id="KW-0735">Signal-anchor</keyword>
<dbReference type="GO" id="GO:0009311">
    <property type="term" value="P:oligosaccharide metabolic process"/>
    <property type="evidence" value="ECO:0007669"/>
    <property type="project" value="UniProtKB-UniRule"/>
</dbReference>
<gene>
    <name evidence="16" type="primary">107359578</name>
</gene>
<evidence type="ECO:0000256" key="13">
    <source>
        <dbReference type="SAM" id="MobiDB-lite"/>
    </source>
</evidence>
<keyword evidence="8 12" id="KW-0472">Membrane</keyword>
<organism evidence="16 17">
    <name type="scientific">Tetranychus urticae</name>
    <name type="common">Two-spotted spider mite</name>
    <dbReference type="NCBI Taxonomy" id="32264"/>
    <lineage>
        <taxon>Eukaryota</taxon>
        <taxon>Metazoa</taxon>
        <taxon>Ecdysozoa</taxon>
        <taxon>Arthropoda</taxon>
        <taxon>Chelicerata</taxon>
        <taxon>Arachnida</taxon>
        <taxon>Acari</taxon>
        <taxon>Acariformes</taxon>
        <taxon>Trombidiformes</taxon>
        <taxon>Prostigmata</taxon>
        <taxon>Eleutherengona</taxon>
        <taxon>Raphignathae</taxon>
        <taxon>Tetranychoidea</taxon>
        <taxon>Tetranychidae</taxon>
        <taxon>Tetranychus</taxon>
    </lineage>
</organism>
<dbReference type="PANTHER" id="PTHR10412:SF11">
    <property type="entry name" value="MANNOSYL-OLIGOSACCHARIDE GLUCOSIDASE"/>
    <property type="match status" value="1"/>
</dbReference>
<dbReference type="GO" id="GO:0004573">
    <property type="term" value="F:Glc3Man9GlcNAc2 oligosaccharide glucosidase activity"/>
    <property type="evidence" value="ECO:0007669"/>
    <property type="project" value="UniProtKB-UniRule"/>
</dbReference>
<dbReference type="eggNOG" id="KOG2161">
    <property type="taxonomic scope" value="Eukaryota"/>
</dbReference>
<feature type="transmembrane region" description="Helical" evidence="12">
    <location>
        <begin position="31"/>
        <end position="49"/>
    </location>
</feature>
<keyword evidence="5 12" id="KW-0256">Endoplasmic reticulum</keyword>
<evidence type="ECO:0000256" key="12">
    <source>
        <dbReference type="RuleBase" id="RU368089"/>
    </source>
</evidence>
<evidence type="ECO:0000256" key="8">
    <source>
        <dbReference type="ARBA" id="ARBA00023136"/>
    </source>
</evidence>
<name>T1K2H5_TETUR</name>
<dbReference type="SUPFAM" id="SSF48208">
    <property type="entry name" value="Six-hairpin glycosidases"/>
    <property type="match status" value="1"/>
</dbReference>
<feature type="region of interest" description="Disordered" evidence="13">
    <location>
        <begin position="1"/>
        <end position="23"/>
    </location>
</feature>
<dbReference type="EnsemblMetazoa" id="tetur04g05040.1">
    <property type="protein sequence ID" value="tetur04g05040.1"/>
    <property type="gene ID" value="tetur04g05040"/>
</dbReference>
<feature type="compositionally biased region" description="Basic residues" evidence="13">
    <location>
        <begin position="1"/>
        <end position="12"/>
    </location>
</feature>
<reference evidence="16" key="2">
    <citation type="submission" date="2015-06" db="UniProtKB">
        <authorList>
            <consortium name="EnsemblMetazoa"/>
        </authorList>
    </citation>
    <scope>IDENTIFICATION</scope>
</reference>
<evidence type="ECO:0000256" key="11">
    <source>
        <dbReference type="ARBA" id="ARBA00038888"/>
    </source>
</evidence>
<dbReference type="HOGENOM" id="CLU_007380_1_0_1"/>
<accession>T1K2H5</accession>
<evidence type="ECO:0000256" key="6">
    <source>
        <dbReference type="ARBA" id="ARBA00022968"/>
    </source>
</evidence>
<evidence type="ECO:0000256" key="3">
    <source>
        <dbReference type="ARBA" id="ARBA00022692"/>
    </source>
</evidence>
<dbReference type="EC" id="3.2.1.106" evidence="11 12"/>
<evidence type="ECO:0000256" key="9">
    <source>
        <dbReference type="ARBA" id="ARBA00023180"/>
    </source>
</evidence>
<dbReference type="KEGG" id="tut:107359578"/>
<evidence type="ECO:0000256" key="5">
    <source>
        <dbReference type="ARBA" id="ARBA00022824"/>
    </source>
</evidence>
<dbReference type="GO" id="GO:0006487">
    <property type="term" value="P:protein N-linked glycosylation"/>
    <property type="evidence" value="ECO:0007669"/>
    <property type="project" value="UniProtKB-UniRule"/>
</dbReference>
<dbReference type="InterPro" id="IPR031335">
    <property type="entry name" value="Glyco_hydro_63_C"/>
</dbReference>
<evidence type="ECO:0000256" key="4">
    <source>
        <dbReference type="ARBA" id="ARBA00022801"/>
    </source>
</evidence>
<dbReference type="GO" id="GO:0005789">
    <property type="term" value="C:endoplasmic reticulum membrane"/>
    <property type="evidence" value="ECO:0007669"/>
    <property type="project" value="UniProtKB-SubCell"/>
</dbReference>
<comment type="similarity">
    <text evidence="2 12">Belongs to the glycosyl hydrolase 63 family.</text>
</comment>
<evidence type="ECO:0000313" key="16">
    <source>
        <dbReference type="EnsemblMetazoa" id="tetur04g05040.1"/>
    </source>
</evidence>
<dbReference type="InterPro" id="IPR008928">
    <property type="entry name" value="6-hairpin_glycosidase_sf"/>
</dbReference>
<comment type="subcellular location">
    <subcellularLocation>
        <location evidence="1 12">Endoplasmic reticulum membrane</location>
        <topology evidence="1 12">Single-pass type II membrane protein</topology>
    </subcellularLocation>
</comment>
<comment type="function">
    <text evidence="12">Cleaves the distal alpha 1,2-linked glucose residue from the Glc(3)Man(9)GlcNAc(2) oligosaccharide precursor.</text>
</comment>
<keyword evidence="4 12" id="KW-0378">Hydrolase</keyword>
<dbReference type="EMBL" id="CAEY01001362">
    <property type="status" value="NOT_ANNOTATED_CDS"/>
    <property type="molecule type" value="Genomic_DNA"/>
</dbReference>
<protein>
    <recommendedName>
        <fullName evidence="11 12">Mannosyl-oligosaccharide glucosidase</fullName>
        <ecNumber evidence="11 12">3.2.1.106</ecNumber>
    </recommendedName>
</protein>
<dbReference type="Gene3D" id="1.50.10.10">
    <property type="match status" value="1"/>
</dbReference>
<evidence type="ECO:0000256" key="7">
    <source>
        <dbReference type="ARBA" id="ARBA00022989"/>
    </source>
</evidence>
<reference evidence="17" key="1">
    <citation type="submission" date="2011-08" db="EMBL/GenBank/DDBJ databases">
        <authorList>
            <person name="Rombauts S."/>
        </authorList>
    </citation>
    <scope>NUCLEOTIDE SEQUENCE</scope>
    <source>
        <strain evidence="17">London</strain>
    </source>
</reference>
<dbReference type="InterPro" id="IPR038518">
    <property type="entry name" value="Glyco_hydro_63N_sf"/>
</dbReference>